<accession>A0AAW1RTR1</accession>
<evidence type="ECO:0000313" key="2">
    <source>
        <dbReference type="EMBL" id="KAK9837100.1"/>
    </source>
</evidence>
<organism evidence="2 3">
    <name type="scientific">Elliptochloris bilobata</name>
    <dbReference type="NCBI Taxonomy" id="381761"/>
    <lineage>
        <taxon>Eukaryota</taxon>
        <taxon>Viridiplantae</taxon>
        <taxon>Chlorophyta</taxon>
        <taxon>core chlorophytes</taxon>
        <taxon>Trebouxiophyceae</taxon>
        <taxon>Trebouxiophyceae incertae sedis</taxon>
        <taxon>Elliptochloris clade</taxon>
        <taxon>Elliptochloris</taxon>
    </lineage>
</organism>
<feature type="domain" description="Aminotransferase class V" evidence="1">
    <location>
        <begin position="11"/>
        <end position="376"/>
    </location>
</feature>
<dbReference type="InterPro" id="IPR015421">
    <property type="entry name" value="PyrdxlP-dep_Trfase_major"/>
</dbReference>
<dbReference type="EMBL" id="JALJOU010000023">
    <property type="protein sequence ID" value="KAK9837100.1"/>
    <property type="molecule type" value="Genomic_DNA"/>
</dbReference>
<dbReference type="Gene3D" id="3.40.640.10">
    <property type="entry name" value="Type I PLP-dependent aspartate aminotransferase-like (Major domain)"/>
    <property type="match status" value="1"/>
</dbReference>
<gene>
    <name evidence="2" type="ORF">WJX81_002716</name>
</gene>
<dbReference type="AlphaFoldDB" id="A0AAW1RTR1"/>
<dbReference type="InterPro" id="IPR015424">
    <property type="entry name" value="PyrdxlP-dep_Trfase"/>
</dbReference>
<dbReference type="PANTHER" id="PTHR43586">
    <property type="entry name" value="CYSTEINE DESULFURASE"/>
    <property type="match status" value="1"/>
</dbReference>
<dbReference type="Gene3D" id="3.90.1150.10">
    <property type="entry name" value="Aspartate Aminotransferase, domain 1"/>
    <property type="match status" value="1"/>
</dbReference>
<dbReference type="InterPro" id="IPR015422">
    <property type="entry name" value="PyrdxlP-dep_Trfase_small"/>
</dbReference>
<dbReference type="Pfam" id="PF00266">
    <property type="entry name" value="Aminotran_5"/>
    <property type="match status" value="1"/>
</dbReference>
<proteinExistence type="predicted"/>
<name>A0AAW1RTR1_9CHLO</name>
<dbReference type="Proteomes" id="UP001445335">
    <property type="component" value="Unassembled WGS sequence"/>
</dbReference>
<evidence type="ECO:0000313" key="3">
    <source>
        <dbReference type="Proteomes" id="UP001445335"/>
    </source>
</evidence>
<dbReference type="SUPFAM" id="SSF53383">
    <property type="entry name" value="PLP-dependent transferases"/>
    <property type="match status" value="1"/>
</dbReference>
<sequence length="390" mass="42170">MREGTAQAAHFNAAGSSLPSRATVEAQRQYLEVESTIGGYEAIEREASALRRPYQGLAKLLNCEPEEVAILQSATSAWTQVFYGLELSQGDRILTSQHEYSSNYNAFLQVGRRTGAAVEVIPEEGDGEISVAGLERLIAQGRRPALVAITHVPTNCGRVYDAAAVGAVTQQHGIPFLLDACQSVGQMPVDVRAIGCDWLTGTARKFLRGPRGVGFLYASKAAMARTEPAMIDLWGATWVSPSEYRLQRSARRYEFYEKDFSGVVALGVAVDEALELGMDWIWGRIRELAALLRSLLADAPGCRLHDSGRTLCGIVAFSVEGMPAADVRARLREQGICVWISPASSTLLDFQAHGLPPETVRASVHYYNTEAEIAQLARAVAALEGQGGTA</sequence>
<dbReference type="InterPro" id="IPR000192">
    <property type="entry name" value="Aminotrans_V_dom"/>
</dbReference>
<comment type="caution">
    <text evidence="2">The sequence shown here is derived from an EMBL/GenBank/DDBJ whole genome shotgun (WGS) entry which is preliminary data.</text>
</comment>
<protein>
    <recommendedName>
        <fullName evidence="1">Aminotransferase class V domain-containing protein</fullName>
    </recommendedName>
</protein>
<evidence type="ECO:0000259" key="1">
    <source>
        <dbReference type="Pfam" id="PF00266"/>
    </source>
</evidence>
<keyword evidence="3" id="KW-1185">Reference proteome</keyword>
<reference evidence="2 3" key="1">
    <citation type="journal article" date="2024" name="Nat. Commun.">
        <title>Phylogenomics reveals the evolutionary origins of lichenization in chlorophyte algae.</title>
        <authorList>
            <person name="Puginier C."/>
            <person name="Libourel C."/>
            <person name="Otte J."/>
            <person name="Skaloud P."/>
            <person name="Haon M."/>
            <person name="Grisel S."/>
            <person name="Petersen M."/>
            <person name="Berrin J.G."/>
            <person name="Delaux P.M."/>
            <person name="Dal Grande F."/>
            <person name="Keller J."/>
        </authorList>
    </citation>
    <scope>NUCLEOTIDE SEQUENCE [LARGE SCALE GENOMIC DNA]</scope>
    <source>
        <strain evidence="2 3">SAG 245.80</strain>
    </source>
</reference>
<dbReference type="PANTHER" id="PTHR43586:SF24">
    <property type="entry name" value="BLR4730 PROTEIN"/>
    <property type="match status" value="1"/>
</dbReference>